<keyword evidence="2" id="KW-1185">Reference proteome</keyword>
<protein>
    <submittedName>
        <fullName evidence="1">Uncharacterized protein</fullName>
    </submittedName>
</protein>
<reference evidence="1" key="1">
    <citation type="journal article" date="2009" name="Rice">
        <title>De Novo Next Generation Sequencing of Plant Genomes.</title>
        <authorList>
            <person name="Rounsley S."/>
            <person name="Marri P.R."/>
            <person name="Yu Y."/>
            <person name="He R."/>
            <person name="Sisneros N."/>
            <person name="Goicoechea J.L."/>
            <person name="Lee S.J."/>
            <person name="Angelova A."/>
            <person name="Kudrna D."/>
            <person name="Luo M."/>
            <person name="Affourtit J."/>
            <person name="Desany B."/>
            <person name="Knight J."/>
            <person name="Niazi F."/>
            <person name="Egholm M."/>
            <person name="Wing R.A."/>
        </authorList>
    </citation>
    <scope>NUCLEOTIDE SEQUENCE [LARGE SCALE GENOMIC DNA]</scope>
    <source>
        <strain evidence="1">cv. IRGC 105608</strain>
    </source>
</reference>
<accession>A0A0D3HAS5</accession>
<dbReference type="Proteomes" id="UP000026960">
    <property type="component" value="Chromosome 10"/>
</dbReference>
<sequence>MPEMLPMSSSSSWEEPTTTVIAILVRHVTTVSPQHLEAVCQWKVFMNSLEDAPSKLQPLEGLQLPKQFTVHIEGYPYVLDCTILTTAGYDTKGRPQCPLVRSFFSNRPTVFAARGEDPSFFTISRPKSSNSLWCSGFSSPNAHAKNNAQNASGSSLSRLMGNSVPDLTIFAILSNRVVTMTVLPFTIVFLNGAKNLSHLYSLSHDHISSRTSKNLLDCSICSSCIWSCSRLCGSSILLIRPCLPLNSPAIRLLKISLVRRSTSKLRDTCTQILTWKCFLTLTAWCWVKVVLPLPPGPSTGRTVRPSRPLIISLAAAYNSKSLPWSLASRLVEVVVVTRSLKAAAVLSAVVLCFGSMTSNLRKSEILAHRGCICAISDFILSDSMDLLKNSASTGRGPALRVEELSLDGVRVGAQVVAVVQRLQQLGGQQVHQLADQPSRRSQRHLHRRRFAGTGHSGTHLVDLKKPAFARALKPSCRNPWLTVAAKTMMSSGLIFTAVRIHCYGILDTARIQEMNPGKEVTTTIVEIGI</sequence>
<reference evidence="1" key="2">
    <citation type="submission" date="2015-03" db="UniProtKB">
        <authorList>
            <consortium name="EnsemblPlants"/>
        </authorList>
    </citation>
    <scope>IDENTIFICATION</scope>
</reference>
<dbReference type="AlphaFoldDB" id="A0A0D3HAS5"/>
<organism evidence="1">
    <name type="scientific">Oryza barthii</name>
    <dbReference type="NCBI Taxonomy" id="65489"/>
    <lineage>
        <taxon>Eukaryota</taxon>
        <taxon>Viridiplantae</taxon>
        <taxon>Streptophyta</taxon>
        <taxon>Embryophyta</taxon>
        <taxon>Tracheophyta</taxon>
        <taxon>Spermatophyta</taxon>
        <taxon>Magnoliopsida</taxon>
        <taxon>Liliopsida</taxon>
        <taxon>Poales</taxon>
        <taxon>Poaceae</taxon>
        <taxon>BOP clade</taxon>
        <taxon>Oryzoideae</taxon>
        <taxon>Oryzeae</taxon>
        <taxon>Oryzinae</taxon>
        <taxon>Oryza</taxon>
    </lineage>
</organism>
<dbReference type="PaxDb" id="65489-OBART10G01220.1"/>
<evidence type="ECO:0000313" key="2">
    <source>
        <dbReference type="Proteomes" id="UP000026960"/>
    </source>
</evidence>
<dbReference type="EnsemblPlants" id="OBART10G01220.1">
    <property type="protein sequence ID" value="OBART10G01220.1"/>
    <property type="gene ID" value="OBART10G01220"/>
</dbReference>
<proteinExistence type="predicted"/>
<evidence type="ECO:0000313" key="1">
    <source>
        <dbReference type="EnsemblPlants" id="OBART10G01220.1"/>
    </source>
</evidence>
<name>A0A0D3HAS5_9ORYZ</name>
<dbReference type="Gramene" id="OBART10G01220.1">
    <property type="protein sequence ID" value="OBART10G01220.1"/>
    <property type="gene ID" value="OBART10G01220"/>
</dbReference>
<dbReference type="HOGENOM" id="CLU_534622_0_0_1"/>